<keyword evidence="3" id="KW-1185">Reference proteome</keyword>
<dbReference type="GO" id="GO:0016811">
    <property type="term" value="F:hydrolase activity, acting on carbon-nitrogen (but not peptide) bonds, in linear amides"/>
    <property type="evidence" value="ECO:0007669"/>
    <property type="project" value="InterPro"/>
</dbReference>
<evidence type="ECO:0000256" key="1">
    <source>
        <dbReference type="SAM" id="MobiDB-lite"/>
    </source>
</evidence>
<dbReference type="SUPFAM" id="SSF51338">
    <property type="entry name" value="Composite domain of metallo-dependent hydrolases"/>
    <property type="match status" value="1"/>
</dbReference>
<dbReference type="Gene3D" id="2.30.40.10">
    <property type="entry name" value="Urease, subunit C, domain 1"/>
    <property type="match status" value="1"/>
</dbReference>
<comment type="caution">
    <text evidence="2">The sequence shown here is derived from an EMBL/GenBank/DDBJ whole genome shotgun (WGS) entry which is preliminary data.</text>
</comment>
<accession>A0A2H1JU79</accession>
<feature type="region of interest" description="Disordered" evidence="1">
    <location>
        <begin position="361"/>
        <end position="380"/>
    </location>
</feature>
<dbReference type="InterPro" id="IPR011059">
    <property type="entry name" value="Metal-dep_hydrolase_composite"/>
</dbReference>
<dbReference type="InterPro" id="IPR032466">
    <property type="entry name" value="Metal_Hydrolase"/>
</dbReference>
<dbReference type="Gene3D" id="3.20.20.140">
    <property type="entry name" value="Metal-dependent hydrolases"/>
    <property type="match status" value="1"/>
</dbReference>
<reference evidence="2" key="1">
    <citation type="submission" date="2017-03" db="EMBL/GenBank/DDBJ databases">
        <authorList>
            <person name="Monnet C."/>
        </authorList>
    </citation>
    <scope>NUCLEOTIDE SEQUENCE [LARGE SCALE GENOMIC DNA]</scope>
    <source>
        <strain evidence="2">ATCC 9175</strain>
    </source>
</reference>
<protein>
    <submittedName>
        <fullName evidence="2">Dihydroorotase</fullName>
    </submittedName>
</protein>
<dbReference type="InterPro" id="IPR023100">
    <property type="entry name" value="D-aminoacylase_insert_dom_sf"/>
</dbReference>
<dbReference type="PANTHER" id="PTHR11647:SF1">
    <property type="entry name" value="COLLAPSIN RESPONSE MEDIATOR PROTEIN"/>
    <property type="match status" value="1"/>
</dbReference>
<proteinExistence type="predicted"/>
<evidence type="ECO:0000313" key="3">
    <source>
        <dbReference type="Proteomes" id="UP000234525"/>
    </source>
</evidence>
<dbReference type="RefSeq" id="WP_101584092.1">
    <property type="nucleotide sequence ID" value="NZ_BJME01000017.1"/>
</dbReference>
<dbReference type="Proteomes" id="UP000234525">
    <property type="component" value="Unassembled WGS sequence"/>
</dbReference>
<dbReference type="InterPro" id="IPR050378">
    <property type="entry name" value="Metallo-dep_Hydrolases_sf"/>
</dbReference>
<sequence>MKPTIIFTGGRYIDPASKVDENTDVLIRNGRIAEVGTGLHHVDAEVVDATGLIIGPGFIDLHSHVNSIAGQRLQAMDGVTTALELEAGLLPVERAYTQAAEEGRPLHYGFSASWGMARAAVLSNLHFDADLVSGLSMLADPHWQADSSPAQLTRWLGLLESELEAGALGIGILQGYAPRTDPREYLAVNELAARAGTPTFTHVREITESDPTTPIDGTEEAARAAMEFGGQVHHCHVNSTSRRHIDRVLSTIDRAQEGGAKVSVEAYPYGAGSTGIGAAFLAPERLPAWELTPSNIILVTTGERIRDEAHLRHVREADPGAACIVEYLDEDNDADRDLLARSLAFPDSIVASDAMHVTWPDGSTDTRQWPLPPGGRTHPRTAGTYARSLRMMVIDHEAWTWSEAFRRCSLLPAQVLENTVPAMRKKGRIGVGDDADVVVIDPATLRDQATYIDSTRPSKGVTHLLVDGQFLVFDSELVLDSYSGQGLRAEVG</sequence>
<dbReference type="Gene3D" id="3.30.1490.130">
    <property type="entry name" value="D-aminoacylase. Domain 3"/>
    <property type="match status" value="1"/>
</dbReference>
<dbReference type="EMBL" id="FXZB01000019">
    <property type="protein sequence ID" value="SMX90838.1"/>
    <property type="molecule type" value="Genomic_DNA"/>
</dbReference>
<dbReference type="SUPFAM" id="SSF51556">
    <property type="entry name" value="Metallo-dependent hydrolases"/>
    <property type="match status" value="1"/>
</dbReference>
<organism evidence="2 3">
    <name type="scientific">Brevibacterium aurantiacum</name>
    <dbReference type="NCBI Taxonomy" id="273384"/>
    <lineage>
        <taxon>Bacteria</taxon>
        <taxon>Bacillati</taxon>
        <taxon>Actinomycetota</taxon>
        <taxon>Actinomycetes</taxon>
        <taxon>Micrococcales</taxon>
        <taxon>Brevibacteriaceae</taxon>
        <taxon>Brevibacterium</taxon>
    </lineage>
</organism>
<gene>
    <name evidence="2" type="ORF">BAUR9175_02779</name>
</gene>
<dbReference type="AlphaFoldDB" id="A0A2H1JU79"/>
<evidence type="ECO:0000313" key="2">
    <source>
        <dbReference type="EMBL" id="SMX90838.1"/>
    </source>
</evidence>
<dbReference type="PANTHER" id="PTHR11647">
    <property type="entry name" value="HYDRANTOINASE/DIHYDROPYRIMIDINASE FAMILY MEMBER"/>
    <property type="match status" value="1"/>
</dbReference>
<name>A0A2H1JU79_BREAU</name>
<dbReference type="NCBIfam" id="NF006560">
    <property type="entry name" value="PRK09061.1"/>
    <property type="match status" value="1"/>
</dbReference>